<dbReference type="GO" id="GO:0005829">
    <property type="term" value="C:cytosol"/>
    <property type="evidence" value="ECO:0007669"/>
    <property type="project" value="TreeGrafter"/>
</dbReference>
<dbReference type="EMBL" id="NKHU02000060">
    <property type="protein sequence ID" value="RHZ59445.1"/>
    <property type="molecule type" value="Genomic_DNA"/>
</dbReference>
<name>A0A397H8M2_ASPTH</name>
<dbReference type="AlphaFoldDB" id="A0A397H8M2"/>
<gene>
    <name evidence="2" type="ORF">CDV56_106790</name>
</gene>
<dbReference type="GO" id="GO:0070086">
    <property type="term" value="P:ubiquitin-dependent endocytosis"/>
    <property type="evidence" value="ECO:0007669"/>
    <property type="project" value="TreeGrafter"/>
</dbReference>
<organism evidence="2 3">
    <name type="scientific">Aspergillus thermomutatus</name>
    <name type="common">Neosartorya pseudofischeri</name>
    <dbReference type="NCBI Taxonomy" id="41047"/>
    <lineage>
        <taxon>Eukaryota</taxon>
        <taxon>Fungi</taxon>
        <taxon>Dikarya</taxon>
        <taxon>Ascomycota</taxon>
        <taxon>Pezizomycotina</taxon>
        <taxon>Eurotiomycetes</taxon>
        <taxon>Eurotiomycetidae</taxon>
        <taxon>Eurotiales</taxon>
        <taxon>Aspergillaceae</taxon>
        <taxon>Aspergillus</taxon>
        <taxon>Aspergillus subgen. Fumigati</taxon>
    </lineage>
</organism>
<dbReference type="GO" id="GO:0005886">
    <property type="term" value="C:plasma membrane"/>
    <property type="evidence" value="ECO:0007669"/>
    <property type="project" value="TreeGrafter"/>
</dbReference>
<evidence type="ECO:0000313" key="3">
    <source>
        <dbReference type="Proteomes" id="UP000215305"/>
    </source>
</evidence>
<dbReference type="OrthoDB" id="2333384at2759"/>
<proteinExistence type="inferred from homology"/>
<dbReference type="Proteomes" id="UP000215305">
    <property type="component" value="Unassembled WGS sequence"/>
</dbReference>
<evidence type="ECO:0000256" key="1">
    <source>
        <dbReference type="ARBA" id="ARBA00005298"/>
    </source>
</evidence>
<evidence type="ECO:0000313" key="2">
    <source>
        <dbReference type="EMBL" id="RHZ59445.1"/>
    </source>
</evidence>
<comment type="similarity">
    <text evidence="1">Belongs to the arrestin family.</text>
</comment>
<reference evidence="2" key="1">
    <citation type="submission" date="2018-08" db="EMBL/GenBank/DDBJ databases">
        <title>Draft genome sequence of azole-resistant Aspergillus thermomutatus (Neosartorya pseudofischeri) strain HMR AF 39, isolated from a human nasal aspirate.</title>
        <authorList>
            <person name="Parent-Michaud M."/>
            <person name="Dufresne P.J."/>
            <person name="Fournier E."/>
            <person name="Martineau C."/>
            <person name="Moreira S."/>
            <person name="Perkins V."/>
            <person name="De Repentigny L."/>
            <person name="Dufresne S.F."/>
        </authorList>
    </citation>
    <scope>NUCLEOTIDE SEQUENCE [LARGE SCALE GENOMIC DNA]</scope>
    <source>
        <strain evidence="2">HMR AF 39</strain>
    </source>
</reference>
<dbReference type="PANTHER" id="PTHR11188">
    <property type="entry name" value="ARRESTIN DOMAIN CONTAINING PROTEIN"/>
    <property type="match status" value="1"/>
</dbReference>
<dbReference type="InterPro" id="IPR014752">
    <property type="entry name" value="Arrestin-like_C"/>
</dbReference>
<dbReference type="RefSeq" id="XP_026615756.1">
    <property type="nucleotide sequence ID" value="XM_026760409.1"/>
</dbReference>
<sequence>MQWKLSLLLYQDVPTIATEILRERDERKKLSIVLELTEPAFFLPEATGNRPVVLRGRCTLIVKRRLQVEQVIVTLDGFSTREWPNGKCQMRSIVKCPLTLLSKNESKSQVQFLANEPEKLVTDAKEVEVPQKRFKKLRQMVDKFHLHSRKIGPDVKSKCFLPGSYCYDFEMILRSNLPESTFVEGAVVRYHLKASVKCKSMQRKFYQQKEIEAVRCPADAYVEDSEAISRPVPLPGVMNFDISLARKGIALEDLLPVSFKYKGYNDTKFHNLRVFLAEDVINYMPDGTRAGKARRKKYLLHETRGEDLGPEVHQQPEGEVQEEELNTFEAKSTRSPMSPNNCNTPDRETIPSSHTIHLDINLQMPKCKSHSCAPDFKFMHFDAKLENVEVKHFLEFWVYVFIDNNPTPKSFTHPVPLALRSCYAHAGNAALPAYFEELLPDYSSLSGDAPVSTIDHDG</sequence>
<dbReference type="GO" id="GO:0031625">
    <property type="term" value="F:ubiquitin protein ligase binding"/>
    <property type="evidence" value="ECO:0007669"/>
    <property type="project" value="TreeGrafter"/>
</dbReference>
<dbReference type="STRING" id="41047.A0A397H8M2"/>
<dbReference type="PANTHER" id="PTHR11188:SF17">
    <property type="entry name" value="FI21816P1"/>
    <property type="match status" value="1"/>
</dbReference>
<protein>
    <recommendedName>
        <fullName evidence="4">Arrestin C-terminal-like domain-containing protein</fullName>
    </recommendedName>
</protein>
<dbReference type="Gene3D" id="2.60.40.640">
    <property type="match status" value="1"/>
</dbReference>
<evidence type="ECO:0008006" key="4">
    <source>
        <dbReference type="Google" id="ProtNLM"/>
    </source>
</evidence>
<comment type="caution">
    <text evidence="2">The sequence shown here is derived from an EMBL/GenBank/DDBJ whole genome shotgun (WGS) entry which is preliminary data.</text>
</comment>
<accession>A0A397H8M2</accession>
<dbReference type="VEuPathDB" id="FungiDB:CDV56_106790"/>
<keyword evidence="3" id="KW-1185">Reference proteome</keyword>
<dbReference type="InterPro" id="IPR050357">
    <property type="entry name" value="Arrestin_domain-protein"/>
</dbReference>
<dbReference type="GO" id="GO:0030674">
    <property type="term" value="F:protein-macromolecule adaptor activity"/>
    <property type="evidence" value="ECO:0007669"/>
    <property type="project" value="TreeGrafter"/>
</dbReference>
<dbReference type="GeneID" id="38128764"/>